<evidence type="ECO:0000313" key="2">
    <source>
        <dbReference type="Proteomes" id="UP000023566"/>
    </source>
</evidence>
<organism evidence="1 2">
    <name type="scientific">Parageobacillus genomosp. 1</name>
    <dbReference type="NCBI Taxonomy" id="1295642"/>
    <lineage>
        <taxon>Bacteria</taxon>
        <taxon>Bacillati</taxon>
        <taxon>Bacillota</taxon>
        <taxon>Bacilli</taxon>
        <taxon>Bacillales</taxon>
        <taxon>Anoxybacillaceae</taxon>
        <taxon>Parageobacillus</taxon>
    </lineage>
</organism>
<sequence length="88" mass="10012">MQIRNVSFDELPAEIKEIAEKEISVADFLSAIIFDYKTSSKDYIVRAITNHSIVEMTINSKRGVSRVDMVSLSAIREAIEKFPQRFSS</sequence>
<accession>A0ABC9VA66</accession>
<dbReference type="Proteomes" id="UP000023566">
    <property type="component" value="Chromosome"/>
</dbReference>
<dbReference type="RefSeq" id="WP_043906038.1">
    <property type="nucleotide sequence ID" value="NZ_CM002692.1"/>
</dbReference>
<keyword evidence="2" id="KW-1185">Reference proteome</keyword>
<evidence type="ECO:0008006" key="3">
    <source>
        <dbReference type="Google" id="ProtNLM"/>
    </source>
</evidence>
<name>A0ABC9VA66_9BACL</name>
<gene>
    <name evidence="1" type="ORF">H839_16133</name>
</gene>
<proteinExistence type="predicted"/>
<protein>
    <recommendedName>
        <fullName evidence="3">Phage protein</fullName>
    </recommendedName>
</protein>
<dbReference type="AlphaFoldDB" id="A0ABC9VA66"/>
<dbReference type="EMBL" id="AOTZ01000009">
    <property type="protein sequence ID" value="EZP75045.1"/>
    <property type="molecule type" value="Genomic_DNA"/>
</dbReference>
<comment type="caution">
    <text evidence="1">The sequence shown here is derived from an EMBL/GenBank/DDBJ whole genome shotgun (WGS) entry which is preliminary data.</text>
</comment>
<evidence type="ECO:0000313" key="1">
    <source>
        <dbReference type="EMBL" id="EZP75045.1"/>
    </source>
</evidence>
<reference evidence="1 2" key="1">
    <citation type="journal article" date="2014" name="Appl. Microbiol. Biotechnol.">
        <title>Transformable facultative thermophile Geobacillus stearothermophilus NUB3621 as a host strain for metabolic engineering.</title>
        <authorList>
            <person name="Blanchard K."/>
            <person name="Robic S."/>
            <person name="Matsumura I."/>
        </authorList>
    </citation>
    <scope>NUCLEOTIDE SEQUENCE [LARGE SCALE GENOMIC DNA]</scope>
    <source>
        <strain evidence="1 2">NUB3621</strain>
    </source>
</reference>